<dbReference type="WBParaSite" id="HPBE_0001366301-mRNA-1">
    <property type="protein sequence ID" value="HPBE_0001366301-mRNA-1"/>
    <property type="gene ID" value="HPBE_0001366301"/>
</dbReference>
<evidence type="ECO:0000256" key="1">
    <source>
        <dbReference type="SAM" id="MobiDB-lite"/>
    </source>
</evidence>
<dbReference type="Proteomes" id="UP000050761">
    <property type="component" value="Unassembled WGS sequence"/>
</dbReference>
<evidence type="ECO:0000313" key="3">
    <source>
        <dbReference type="Proteomes" id="UP000050761"/>
    </source>
</evidence>
<evidence type="ECO:0000313" key="4">
    <source>
        <dbReference type="WBParaSite" id="HPBE_0001366301-mRNA-1"/>
    </source>
</evidence>
<evidence type="ECO:0000313" key="2">
    <source>
        <dbReference type="EMBL" id="VDO96985.1"/>
    </source>
</evidence>
<reference evidence="2 3" key="1">
    <citation type="submission" date="2018-11" db="EMBL/GenBank/DDBJ databases">
        <authorList>
            <consortium name="Pathogen Informatics"/>
        </authorList>
    </citation>
    <scope>NUCLEOTIDE SEQUENCE [LARGE SCALE GENOMIC DNA]</scope>
</reference>
<dbReference type="OrthoDB" id="5833798at2759"/>
<gene>
    <name evidence="2" type="ORF">HPBE_LOCUS13664</name>
</gene>
<accession>A0A183FYE8</accession>
<dbReference type="AlphaFoldDB" id="A0A183FYE8"/>
<dbReference type="EMBL" id="UZAH01028016">
    <property type="protein sequence ID" value="VDO96985.1"/>
    <property type="molecule type" value="Genomic_DNA"/>
</dbReference>
<accession>A0A3P8DML3</accession>
<proteinExistence type="predicted"/>
<feature type="compositionally biased region" description="Basic and acidic residues" evidence="1">
    <location>
        <begin position="187"/>
        <end position="206"/>
    </location>
</feature>
<keyword evidence="3" id="KW-1185">Reference proteome</keyword>
<feature type="region of interest" description="Disordered" evidence="1">
    <location>
        <begin position="175"/>
        <end position="206"/>
    </location>
</feature>
<protein>
    <submittedName>
        <fullName evidence="4">Reverse transcriptase domain-containing protein</fullName>
    </submittedName>
</protein>
<organism evidence="3 4">
    <name type="scientific">Heligmosomoides polygyrus</name>
    <name type="common">Parasitic roundworm</name>
    <dbReference type="NCBI Taxonomy" id="6339"/>
    <lineage>
        <taxon>Eukaryota</taxon>
        <taxon>Metazoa</taxon>
        <taxon>Ecdysozoa</taxon>
        <taxon>Nematoda</taxon>
        <taxon>Chromadorea</taxon>
        <taxon>Rhabditida</taxon>
        <taxon>Rhabditina</taxon>
        <taxon>Rhabditomorpha</taxon>
        <taxon>Strongyloidea</taxon>
        <taxon>Heligmosomidae</taxon>
        <taxon>Heligmosomoides</taxon>
    </lineage>
</organism>
<name>A0A183FYE8_HELPZ</name>
<sequence length="206" mass="22916">MIGLRKMVTAVTTVVDMEHVKLMKITLKETEAALKKMKPGKATDPDGIAADLWTLRCWYPAEWLTKFFNQVVAEKKVPDDIIFASEEKSELERQAQDWYNRLAIFGLKLNVKKYLTTDGNEADTLRIHDGGAAEGWTSASNKILPSEGRTSVAMSVPPRGATGNCLLLRAEPITDNRMQATGPSDRPANEDPVSHHMVDDVSEFSR</sequence>
<reference evidence="4" key="2">
    <citation type="submission" date="2019-09" db="UniProtKB">
        <authorList>
            <consortium name="WormBaseParasite"/>
        </authorList>
    </citation>
    <scope>IDENTIFICATION</scope>
</reference>